<dbReference type="RefSeq" id="WP_271339551.1">
    <property type="nucleotide sequence ID" value="NZ_JAQKAB010000002.1"/>
</dbReference>
<keyword evidence="3" id="KW-1185">Reference proteome</keyword>
<protein>
    <submittedName>
        <fullName evidence="2">YpmS family protein</fullName>
    </submittedName>
</protein>
<evidence type="ECO:0000256" key="1">
    <source>
        <dbReference type="SAM" id="Phobius"/>
    </source>
</evidence>
<comment type="caution">
    <text evidence="2">The sequence shown here is derived from an EMBL/GenBank/DDBJ whole genome shotgun (WGS) entry which is preliminary data.</text>
</comment>
<keyword evidence="1" id="KW-0472">Membrane</keyword>
<gene>
    <name evidence="2" type="ORF">PJ311_03620</name>
</gene>
<keyword evidence="1" id="KW-1133">Transmembrane helix</keyword>
<dbReference type="InterPro" id="IPR018672">
    <property type="entry name" value="DUF2140"/>
</dbReference>
<proteinExistence type="predicted"/>
<keyword evidence="1" id="KW-0812">Transmembrane</keyword>
<evidence type="ECO:0000313" key="2">
    <source>
        <dbReference type="EMBL" id="MDA7025701.1"/>
    </source>
</evidence>
<dbReference type="EMBL" id="JAQKAB010000002">
    <property type="protein sequence ID" value="MDA7025701.1"/>
    <property type="molecule type" value="Genomic_DNA"/>
</dbReference>
<organism evidence="2 3">
    <name type="scientific">Bacillus changyiensis</name>
    <dbReference type="NCBI Taxonomy" id="3004103"/>
    <lineage>
        <taxon>Bacteria</taxon>
        <taxon>Bacillati</taxon>
        <taxon>Bacillota</taxon>
        <taxon>Bacilli</taxon>
        <taxon>Bacillales</taxon>
        <taxon>Bacillaceae</taxon>
        <taxon>Bacillus</taxon>
    </lineage>
</organism>
<dbReference type="Proteomes" id="UP001211894">
    <property type="component" value="Unassembled WGS sequence"/>
</dbReference>
<sequence>MNKWKSLFFILMAVNLIILIGSFILMLLPSDKKKPADPPPSEYELNVTSTRESLSAFINSYLEKKSSTDHDYKIEIDDEVHIVGTIRAFSSTVDATVSFQPTVKENGDVVLDVTRFSIGKLNVPISAVLKYMDQYYDLPNFVHILSNAKEIRVHMSEMPLETGQYLKAKRINLKKDQIEFIYYQPASV</sequence>
<reference evidence="2 3" key="1">
    <citation type="submission" date="2023-01" db="EMBL/GenBank/DDBJ databases">
        <title>Bacillus changyiensis sp. nov., isolated from a coastal deposit.</title>
        <authorList>
            <person name="Xiao G."/>
            <person name="Lai Q."/>
            <person name="Hu Z."/>
            <person name="Shao Z."/>
        </authorList>
    </citation>
    <scope>NUCLEOTIDE SEQUENCE [LARGE SCALE GENOMIC DNA]</scope>
    <source>
        <strain evidence="2 3">CLL-7-23</strain>
    </source>
</reference>
<evidence type="ECO:0000313" key="3">
    <source>
        <dbReference type="Proteomes" id="UP001211894"/>
    </source>
</evidence>
<accession>A0ABT4X2Q3</accession>
<feature type="transmembrane region" description="Helical" evidence="1">
    <location>
        <begin position="6"/>
        <end position="28"/>
    </location>
</feature>
<dbReference type="Pfam" id="PF09911">
    <property type="entry name" value="DUF2140"/>
    <property type="match status" value="1"/>
</dbReference>
<name>A0ABT4X2Q3_9BACI</name>